<gene>
    <name evidence="8" type="ORF">APAL1065_LOCUS4794</name>
</gene>
<dbReference type="SUPFAM" id="SSF50998">
    <property type="entry name" value="Quinoprotein alcohol dehydrogenase-like"/>
    <property type="match status" value="1"/>
</dbReference>
<evidence type="ECO:0000313" key="8">
    <source>
        <dbReference type="EMBL" id="CAD9949860.1"/>
    </source>
</evidence>
<evidence type="ECO:0000256" key="6">
    <source>
        <dbReference type="PROSITE-ProRule" id="PRU00221"/>
    </source>
</evidence>
<evidence type="ECO:0000256" key="4">
    <source>
        <dbReference type="ARBA" id="ARBA00022737"/>
    </source>
</evidence>
<evidence type="ECO:0000256" key="1">
    <source>
        <dbReference type="ARBA" id="ARBA00004604"/>
    </source>
</evidence>
<dbReference type="AlphaFoldDB" id="A0A7S2VDU6"/>
<protein>
    <recommendedName>
        <fullName evidence="7">Sof1-like protein domain-containing protein</fullName>
    </recommendedName>
</protein>
<keyword evidence="4" id="KW-0677">Repeat</keyword>
<reference evidence="8" key="1">
    <citation type="submission" date="2021-01" db="EMBL/GenBank/DDBJ databases">
        <authorList>
            <person name="Corre E."/>
            <person name="Pelletier E."/>
            <person name="Niang G."/>
            <person name="Scheremetjew M."/>
            <person name="Finn R."/>
            <person name="Kale V."/>
            <person name="Holt S."/>
            <person name="Cochrane G."/>
            <person name="Meng A."/>
            <person name="Brown T."/>
            <person name="Cohen L."/>
        </authorList>
    </citation>
    <scope>NUCLEOTIDE SEQUENCE</scope>
    <source>
        <strain evidence="8">CCMP125</strain>
    </source>
</reference>
<keyword evidence="3 6" id="KW-0853">WD repeat</keyword>
<dbReference type="InterPro" id="IPR015943">
    <property type="entry name" value="WD40/YVTN_repeat-like_dom_sf"/>
</dbReference>
<sequence length="175" mass="20436">MDIPIKIYKGHTSAVLSLAWAPTGREFVTGSYDKTVRIFSLKEGTAREVYHTKRMQRVHTVQYTADNKFIITGSDDSNLRLWKAMASEQLGQLNAREERSMNYRSALVQRYKHLPEVKKIHRARKVPRAIRNETKQAIIQKESAEKKQANRVKYDRKGKYEFTPERKKVVVKEVN</sequence>
<dbReference type="PROSITE" id="PS50082">
    <property type="entry name" value="WD_REPEATS_2"/>
    <property type="match status" value="2"/>
</dbReference>
<evidence type="ECO:0000256" key="3">
    <source>
        <dbReference type="ARBA" id="ARBA00022574"/>
    </source>
</evidence>
<comment type="similarity">
    <text evidence="2">Belongs to the WD repeat DCAF13/WDSOF1 family.</text>
</comment>
<name>A0A7S2VDU6_9STRA</name>
<keyword evidence="5" id="KW-0539">Nucleus</keyword>
<evidence type="ECO:0000259" key="7">
    <source>
        <dbReference type="Pfam" id="PF04158"/>
    </source>
</evidence>
<dbReference type="InterPro" id="IPR051733">
    <property type="entry name" value="WD_repeat_DCAF13/WDSOF1"/>
</dbReference>
<dbReference type="InterPro" id="IPR011047">
    <property type="entry name" value="Quinoprotein_ADH-like_sf"/>
</dbReference>
<evidence type="ECO:0000256" key="2">
    <source>
        <dbReference type="ARBA" id="ARBA00005649"/>
    </source>
</evidence>
<dbReference type="Gene3D" id="2.130.10.10">
    <property type="entry name" value="YVTN repeat-like/Quinoprotein amine dehydrogenase"/>
    <property type="match status" value="1"/>
</dbReference>
<feature type="repeat" description="WD" evidence="6">
    <location>
        <begin position="8"/>
        <end position="49"/>
    </location>
</feature>
<evidence type="ECO:0000256" key="5">
    <source>
        <dbReference type="ARBA" id="ARBA00023242"/>
    </source>
</evidence>
<dbReference type="GO" id="GO:0032040">
    <property type="term" value="C:small-subunit processome"/>
    <property type="evidence" value="ECO:0007669"/>
    <property type="project" value="TreeGrafter"/>
</dbReference>
<dbReference type="PANTHER" id="PTHR22851:SF0">
    <property type="entry name" value="DDB1- AND CUL4-ASSOCIATED FACTOR 13"/>
    <property type="match status" value="1"/>
</dbReference>
<dbReference type="InterPro" id="IPR007287">
    <property type="entry name" value="Sof1"/>
</dbReference>
<organism evidence="8">
    <name type="scientific">Entomoneis paludosa</name>
    <dbReference type="NCBI Taxonomy" id="265537"/>
    <lineage>
        <taxon>Eukaryota</taxon>
        <taxon>Sar</taxon>
        <taxon>Stramenopiles</taxon>
        <taxon>Ochrophyta</taxon>
        <taxon>Bacillariophyta</taxon>
        <taxon>Bacillariophyceae</taxon>
        <taxon>Bacillariophycidae</taxon>
        <taxon>Entomoneidaceae</taxon>
        <taxon>Entomoneis</taxon>
    </lineage>
</organism>
<proteinExistence type="inferred from homology"/>
<dbReference type="GO" id="GO:0000462">
    <property type="term" value="P:maturation of SSU-rRNA from tricistronic rRNA transcript (SSU-rRNA, 5.8S rRNA, LSU-rRNA)"/>
    <property type="evidence" value="ECO:0007669"/>
    <property type="project" value="TreeGrafter"/>
</dbReference>
<comment type="subcellular location">
    <subcellularLocation>
        <location evidence="1">Nucleus</location>
        <location evidence="1">Nucleolus</location>
    </subcellularLocation>
</comment>
<dbReference type="SMART" id="SM00320">
    <property type="entry name" value="WD40"/>
    <property type="match status" value="2"/>
</dbReference>
<dbReference type="PROSITE" id="PS50294">
    <property type="entry name" value="WD_REPEATS_REGION"/>
    <property type="match status" value="2"/>
</dbReference>
<dbReference type="InterPro" id="IPR001680">
    <property type="entry name" value="WD40_rpt"/>
</dbReference>
<feature type="repeat" description="WD" evidence="6">
    <location>
        <begin position="51"/>
        <end position="92"/>
    </location>
</feature>
<dbReference type="Pfam" id="PF04158">
    <property type="entry name" value="Sof1"/>
    <property type="match status" value="1"/>
</dbReference>
<dbReference type="PANTHER" id="PTHR22851">
    <property type="entry name" value="U3 SMALL NUCLEOLAR RNA U3 SNORNA ASSOCIATED PROTEIN"/>
    <property type="match status" value="1"/>
</dbReference>
<dbReference type="EMBL" id="HBHT01007203">
    <property type="protein sequence ID" value="CAD9949860.1"/>
    <property type="molecule type" value="Transcribed_RNA"/>
</dbReference>
<feature type="domain" description="Sof1-like protein" evidence="7">
    <location>
        <begin position="84"/>
        <end position="170"/>
    </location>
</feature>
<dbReference type="Pfam" id="PF00400">
    <property type="entry name" value="WD40"/>
    <property type="match status" value="2"/>
</dbReference>
<accession>A0A7S2VDU6</accession>